<evidence type="ECO:0000256" key="9">
    <source>
        <dbReference type="ARBA" id="ARBA00022516"/>
    </source>
</evidence>
<keyword evidence="8" id="KW-1003">Cell membrane</keyword>
<dbReference type="PROSITE" id="PS01315">
    <property type="entry name" value="CDS"/>
    <property type="match status" value="1"/>
</dbReference>
<comment type="pathway">
    <text evidence="3 18">Phospholipid metabolism; CDP-diacylglycerol biosynthesis; CDP-diacylglycerol from sn-glycerol 3-phosphate: step 3/3.</text>
</comment>
<keyword evidence="12 18" id="KW-0548">Nucleotidyltransferase</keyword>
<comment type="pathway">
    <text evidence="4">Lipid metabolism.</text>
</comment>
<feature type="transmembrane region" description="Helical" evidence="19">
    <location>
        <begin position="206"/>
        <end position="226"/>
    </location>
</feature>
<evidence type="ECO:0000256" key="10">
    <source>
        <dbReference type="ARBA" id="ARBA00022679"/>
    </source>
</evidence>
<evidence type="ECO:0000256" key="6">
    <source>
        <dbReference type="ARBA" id="ARBA00012487"/>
    </source>
</evidence>
<comment type="similarity">
    <text evidence="5 18">Belongs to the CDS family.</text>
</comment>
<dbReference type="GO" id="GO:0016024">
    <property type="term" value="P:CDP-diacylglycerol biosynthetic process"/>
    <property type="evidence" value="ECO:0007669"/>
    <property type="project" value="UniProtKB-UniPathway"/>
</dbReference>
<keyword evidence="17" id="KW-1208">Phospholipid metabolism</keyword>
<dbReference type="EMBL" id="LMXI01000676">
    <property type="protein sequence ID" value="KRT56733.1"/>
    <property type="molecule type" value="Genomic_DNA"/>
</dbReference>
<keyword evidence="13 19" id="KW-1133">Transmembrane helix</keyword>
<dbReference type="Pfam" id="PF01148">
    <property type="entry name" value="CTP_transf_1"/>
    <property type="match status" value="1"/>
</dbReference>
<evidence type="ECO:0000313" key="23">
    <source>
        <dbReference type="Proteomes" id="UP000051634"/>
    </source>
</evidence>
<evidence type="ECO:0000256" key="12">
    <source>
        <dbReference type="ARBA" id="ARBA00022695"/>
    </source>
</evidence>
<dbReference type="Proteomes" id="UP000051276">
    <property type="component" value="Unassembled WGS sequence"/>
</dbReference>
<keyword evidence="16" id="KW-0594">Phospholipid biosynthesis</keyword>
<dbReference type="OrthoDB" id="9799199at2"/>
<gene>
    <name evidence="20" type="ORF">Ga0074115_10594</name>
    <name evidence="21" type="ORF">Ga0076813_10183</name>
</gene>
<keyword evidence="15 19" id="KW-0472">Membrane</keyword>
<evidence type="ECO:0000256" key="19">
    <source>
        <dbReference type="SAM" id="Phobius"/>
    </source>
</evidence>
<dbReference type="UniPathway" id="UPA00557">
    <property type="reaction ID" value="UER00614"/>
</dbReference>
<evidence type="ECO:0000313" key="21">
    <source>
        <dbReference type="EMBL" id="KRT56733.1"/>
    </source>
</evidence>
<feature type="transmembrane region" description="Helical" evidence="19">
    <location>
        <begin position="56"/>
        <end position="73"/>
    </location>
</feature>
<dbReference type="EMBL" id="LDXT01000091">
    <property type="protein sequence ID" value="KRT54456.1"/>
    <property type="molecule type" value="Genomic_DNA"/>
</dbReference>
<dbReference type="STRING" id="54398.Ga0074115_10594"/>
<evidence type="ECO:0000256" key="5">
    <source>
        <dbReference type="ARBA" id="ARBA00010185"/>
    </source>
</evidence>
<evidence type="ECO:0000256" key="14">
    <source>
        <dbReference type="ARBA" id="ARBA00023098"/>
    </source>
</evidence>
<name>A0A0T5Z1S0_9GAMM</name>
<dbReference type="InterPro" id="IPR000374">
    <property type="entry name" value="PC_trans"/>
</dbReference>
<comment type="caution">
    <text evidence="21">The sequence shown here is derived from an EMBL/GenBank/DDBJ whole genome shotgun (WGS) entry which is preliminary data.</text>
</comment>
<keyword evidence="10 18" id="KW-0808">Transferase</keyword>
<dbReference type="PANTHER" id="PTHR46382:SF1">
    <property type="entry name" value="PHOSPHATIDATE CYTIDYLYLTRANSFERASE"/>
    <property type="match status" value="1"/>
</dbReference>
<dbReference type="Proteomes" id="UP000051634">
    <property type="component" value="Unassembled WGS sequence"/>
</dbReference>
<protein>
    <recommendedName>
        <fullName evidence="7 18">Phosphatidate cytidylyltransferase</fullName>
        <ecNumber evidence="6 18">2.7.7.41</ecNumber>
    </recommendedName>
</protein>
<proteinExistence type="inferred from homology"/>
<comment type="subcellular location">
    <subcellularLocation>
        <location evidence="2">Cell membrane</location>
        <topology evidence="2">Multi-pass membrane protein</topology>
    </subcellularLocation>
</comment>
<dbReference type="GO" id="GO:0005886">
    <property type="term" value="C:plasma membrane"/>
    <property type="evidence" value="ECO:0007669"/>
    <property type="project" value="UniProtKB-SubCell"/>
</dbReference>
<evidence type="ECO:0000256" key="4">
    <source>
        <dbReference type="ARBA" id="ARBA00005189"/>
    </source>
</evidence>
<keyword evidence="14" id="KW-0443">Lipid metabolism</keyword>
<evidence type="ECO:0000256" key="15">
    <source>
        <dbReference type="ARBA" id="ARBA00023136"/>
    </source>
</evidence>
<feature type="transmembrane region" description="Helical" evidence="19">
    <location>
        <begin position="141"/>
        <end position="160"/>
    </location>
</feature>
<evidence type="ECO:0000313" key="22">
    <source>
        <dbReference type="Proteomes" id="UP000051276"/>
    </source>
</evidence>
<dbReference type="PATRIC" id="fig|54398.3.peg.1087"/>
<accession>A0A0T5Z1S0</accession>
<evidence type="ECO:0000256" key="16">
    <source>
        <dbReference type="ARBA" id="ARBA00023209"/>
    </source>
</evidence>
<dbReference type="RefSeq" id="WP_057955309.1">
    <property type="nucleotide sequence ID" value="NZ_KQ556875.1"/>
</dbReference>
<dbReference type="GO" id="GO:0004605">
    <property type="term" value="F:phosphatidate cytidylyltransferase activity"/>
    <property type="evidence" value="ECO:0007669"/>
    <property type="project" value="UniProtKB-EC"/>
</dbReference>
<evidence type="ECO:0000256" key="7">
    <source>
        <dbReference type="ARBA" id="ARBA00019373"/>
    </source>
</evidence>
<keyword evidence="23" id="KW-1185">Reference proteome</keyword>
<evidence type="ECO:0000256" key="1">
    <source>
        <dbReference type="ARBA" id="ARBA00001698"/>
    </source>
</evidence>
<dbReference type="PANTHER" id="PTHR46382">
    <property type="entry name" value="PHOSPHATIDATE CYTIDYLYLTRANSFERASE"/>
    <property type="match status" value="1"/>
</dbReference>
<feature type="transmembrane region" description="Helical" evidence="19">
    <location>
        <begin position="79"/>
        <end position="98"/>
    </location>
</feature>
<evidence type="ECO:0000256" key="2">
    <source>
        <dbReference type="ARBA" id="ARBA00004651"/>
    </source>
</evidence>
<dbReference type="EC" id="2.7.7.41" evidence="6 18"/>
<comment type="catalytic activity">
    <reaction evidence="1 18">
        <text>a 1,2-diacyl-sn-glycero-3-phosphate + CTP + H(+) = a CDP-1,2-diacyl-sn-glycerol + diphosphate</text>
        <dbReference type="Rhea" id="RHEA:16229"/>
        <dbReference type="ChEBI" id="CHEBI:15378"/>
        <dbReference type="ChEBI" id="CHEBI:33019"/>
        <dbReference type="ChEBI" id="CHEBI:37563"/>
        <dbReference type="ChEBI" id="CHEBI:58332"/>
        <dbReference type="ChEBI" id="CHEBI:58608"/>
        <dbReference type="EC" id="2.7.7.41"/>
    </reaction>
</comment>
<evidence type="ECO:0000313" key="20">
    <source>
        <dbReference type="EMBL" id="KRT54456.1"/>
    </source>
</evidence>
<reference evidence="22 23" key="1">
    <citation type="submission" date="2015-11" db="EMBL/GenBank/DDBJ databases">
        <title>The genome of Candidatus Endoriftia persephone in Ridgeia piscesae and population structure of the North Eastern Pacific vestimentiferan symbionts.</title>
        <authorList>
            <person name="Perez M."/>
            <person name="Juniper K.S."/>
        </authorList>
    </citation>
    <scope>NUCLEOTIDE SEQUENCE [LARGE SCALE GENOMIC DNA]</scope>
    <source>
        <strain evidence="21">Ind10</strain>
        <strain evidence="20">Ind11</strain>
    </source>
</reference>
<sequence>MLKQRLLTALILVPLVVAAVLLLPSLYLAMLLGLALALGANEWGRLSGLGFCLHRSLYILLVTVALLAVSLLFDQHGWVMPLLSLVVLWWLFNILRLWRYPGGVSREGFSSLQAAEGLLVLVPTWFSLVYLHYTAERGPGLMLFLLVLIWGADSGAYFAGRRWGRVKLAPRVSPGKSREGVYGALVSALLLGLWLGWWLEAPLADYPGLLLLCLLTTIFSVAGDLFESLMKRQRSMKDSGTLLPGHGGMMDRIDSLTAAAPVFVLGLIVMGRV</sequence>
<evidence type="ECO:0000256" key="8">
    <source>
        <dbReference type="ARBA" id="ARBA00022475"/>
    </source>
</evidence>
<evidence type="ECO:0000256" key="18">
    <source>
        <dbReference type="RuleBase" id="RU003938"/>
    </source>
</evidence>
<feature type="transmembrane region" description="Helical" evidence="19">
    <location>
        <begin position="181"/>
        <end position="200"/>
    </location>
</feature>
<evidence type="ECO:0000256" key="13">
    <source>
        <dbReference type="ARBA" id="ARBA00022989"/>
    </source>
</evidence>
<evidence type="ECO:0000256" key="17">
    <source>
        <dbReference type="ARBA" id="ARBA00023264"/>
    </source>
</evidence>
<evidence type="ECO:0000256" key="11">
    <source>
        <dbReference type="ARBA" id="ARBA00022692"/>
    </source>
</evidence>
<keyword evidence="11 18" id="KW-0812">Transmembrane</keyword>
<organism evidence="21 22">
    <name type="scientific">endosymbiont of Ridgeia piscesae</name>
    <dbReference type="NCBI Taxonomy" id="54398"/>
    <lineage>
        <taxon>Bacteria</taxon>
        <taxon>Pseudomonadati</taxon>
        <taxon>Pseudomonadota</taxon>
        <taxon>Gammaproteobacteria</taxon>
        <taxon>sulfur-oxidizing symbionts</taxon>
    </lineage>
</organism>
<dbReference type="AlphaFoldDB" id="A0A0T5Z1S0"/>
<keyword evidence="9" id="KW-0444">Lipid biosynthesis</keyword>
<evidence type="ECO:0000256" key="3">
    <source>
        <dbReference type="ARBA" id="ARBA00005119"/>
    </source>
</evidence>